<reference evidence="1" key="1">
    <citation type="submission" date="2012-01" db="EMBL/GenBank/DDBJ databases">
        <authorList>
            <person name="Summers A.O."/>
            <person name="Wireman J."/>
        </authorList>
    </citation>
    <scope>NUCLEOTIDE SEQUENCE</scope>
    <source>
        <strain evidence="1">14</strain>
        <plasmid evidence="1">p14-120</plasmid>
    </source>
</reference>
<geneLocation type="plasmid" evidence="1">
    <name>p14-120</name>
</geneLocation>
<evidence type="ECO:0000313" key="1">
    <source>
        <dbReference type="EMBL" id="AFK90154.1"/>
    </source>
</evidence>
<organism evidence="1">
    <name type="scientific">Salmonella sp. 14</name>
    <dbReference type="NCBI Taxonomy" id="1179812"/>
    <lineage>
        <taxon>Bacteria</taxon>
        <taxon>Pseudomonadati</taxon>
        <taxon>Pseudomonadota</taxon>
        <taxon>Gammaproteobacteria</taxon>
        <taxon>Enterobacterales</taxon>
        <taxon>Enterobacteriaceae</taxon>
        <taxon>Salmonella</taxon>
    </lineage>
</organism>
<sequence length="58" mass="6802">MNPRYLLFFLPFTIMNYSSTDTIQPFCSPEEAVNKPFHLVRMTRLSDMTGMLILWGTQ</sequence>
<protein>
    <submittedName>
        <fullName evidence="1">Uncharacterized protein</fullName>
    </submittedName>
</protein>
<dbReference type="AlphaFoldDB" id="I3W3H7"/>
<accession>I3W3H7</accession>
<proteinExistence type="predicted"/>
<name>I3W3H7_9ENTR</name>
<dbReference type="EMBL" id="JQ418538">
    <property type="protein sequence ID" value="AFK90154.1"/>
    <property type="molecule type" value="Genomic_DNA"/>
</dbReference>
<keyword evidence="1" id="KW-0614">Plasmid</keyword>